<dbReference type="RefSeq" id="WP_203912382.1">
    <property type="nucleotide sequence ID" value="NZ_BONY01000052.1"/>
</dbReference>
<keyword evidence="2" id="KW-1185">Reference proteome</keyword>
<protein>
    <submittedName>
        <fullName evidence="1">Uncharacterized protein</fullName>
    </submittedName>
</protein>
<proteinExistence type="predicted"/>
<gene>
    <name evidence="1" type="ORF">Rhe02_67030</name>
</gene>
<dbReference type="AlphaFoldDB" id="A0A8J3VK16"/>
<evidence type="ECO:0000313" key="1">
    <source>
        <dbReference type="EMBL" id="GIH08636.1"/>
    </source>
</evidence>
<name>A0A8J3VK16_9ACTN</name>
<dbReference type="InterPro" id="IPR046267">
    <property type="entry name" value="DUF6300"/>
</dbReference>
<comment type="caution">
    <text evidence="1">The sequence shown here is derived from an EMBL/GenBank/DDBJ whole genome shotgun (WGS) entry which is preliminary data.</text>
</comment>
<sequence>MTAVEVRVASDTRCPRCAARLCLTASIGGKRTVALCPSCDSADPHAERLIGYFAAHGSVQPQDMSHVSELLGHWLGSLDGRDDPEPTLAAQVEAWWATRPKAQLAVDTSSPSAAAIRSQD</sequence>
<dbReference type="Pfam" id="PF19817">
    <property type="entry name" value="DUF6300"/>
    <property type="match status" value="1"/>
</dbReference>
<evidence type="ECO:0000313" key="2">
    <source>
        <dbReference type="Proteomes" id="UP000612899"/>
    </source>
</evidence>
<dbReference type="EMBL" id="BONY01000052">
    <property type="protein sequence ID" value="GIH08636.1"/>
    <property type="molecule type" value="Genomic_DNA"/>
</dbReference>
<dbReference type="Proteomes" id="UP000612899">
    <property type="component" value="Unassembled WGS sequence"/>
</dbReference>
<organism evidence="1 2">
    <name type="scientific">Rhizocola hellebori</name>
    <dbReference type="NCBI Taxonomy" id="1392758"/>
    <lineage>
        <taxon>Bacteria</taxon>
        <taxon>Bacillati</taxon>
        <taxon>Actinomycetota</taxon>
        <taxon>Actinomycetes</taxon>
        <taxon>Micromonosporales</taxon>
        <taxon>Micromonosporaceae</taxon>
        <taxon>Rhizocola</taxon>
    </lineage>
</organism>
<reference evidence="1" key="1">
    <citation type="submission" date="2021-01" db="EMBL/GenBank/DDBJ databases">
        <title>Whole genome shotgun sequence of Rhizocola hellebori NBRC 109834.</title>
        <authorList>
            <person name="Komaki H."/>
            <person name="Tamura T."/>
        </authorList>
    </citation>
    <scope>NUCLEOTIDE SEQUENCE</scope>
    <source>
        <strain evidence="1">NBRC 109834</strain>
    </source>
</reference>
<accession>A0A8J3VK16</accession>